<dbReference type="EnsemblMetazoa" id="ASIC014493-RA">
    <property type="protein sequence ID" value="ASIC014493-PA"/>
    <property type="gene ID" value="ASIC014493"/>
</dbReference>
<evidence type="ECO:0000313" key="3">
    <source>
        <dbReference type="EnsemblMetazoa" id="ASIC014493-PA"/>
    </source>
</evidence>
<reference evidence="3" key="2">
    <citation type="submission" date="2020-05" db="UniProtKB">
        <authorList>
            <consortium name="EnsemblMetazoa"/>
        </authorList>
    </citation>
    <scope>IDENTIFICATION</scope>
</reference>
<protein>
    <submittedName>
        <fullName evidence="2 3">Uncharacterized protein</fullName>
    </submittedName>
</protein>
<evidence type="ECO:0000313" key="2">
    <source>
        <dbReference type="EMBL" id="KFB46503.1"/>
    </source>
</evidence>
<dbReference type="Proteomes" id="UP000030765">
    <property type="component" value="Unassembled WGS sequence"/>
</dbReference>
<dbReference type="EMBL" id="ATLV01021424">
    <property type="status" value="NOT_ANNOTATED_CDS"/>
    <property type="molecule type" value="Genomic_DNA"/>
</dbReference>
<dbReference type="VEuPathDB" id="VectorBase:ASIC014493"/>
<gene>
    <name evidence="2" type="ORF">ZHAS_00014493</name>
</gene>
<feature type="region of interest" description="Disordered" evidence="1">
    <location>
        <begin position="33"/>
        <end position="57"/>
    </location>
</feature>
<dbReference type="EMBL" id="KE525318">
    <property type="protein sequence ID" value="KFB46503.1"/>
    <property type="molecule type" value="Genomic_DNA"/>
</dbReference>
<accession>A0A084W8F9</accession>
<evidence type="ECO:0000313" key="4">
    <source>
        <dbReference type="Proteomes" id="UP000030765"/>
    </source>
</evidence>
<sequence length="105" mass="11371">MVFWTKSSQIVAVSGGVQLPTNAWHVQTEYDSGATSLPAGKTEPSSGGWLGVSRKAHKKKLTRTEPLRFGSGRIRESEPNRRCARKGITISLSAVPMFAVTGSRK</sequence>
<organism evidence="2">
    <name type="scientific">Anopheles sinensis</name>
    <name type="common">Mosquito</name>
    <dbReference type="NCBI Taxonomy" id="74873"/>
    <lineage>
        <taxon>Eukaryota</taxon>
        <taxon>Metazoa</taxon>
        <taxon>Ecdysozoa</taxon>
        <taxon>Arthropoda</taxon>
        <taxon>Hexapoda</taxon>
        <taxon>Insecta</taxon>
        <taxon>Pterygota</taxon>
        <taxon>Neoptera</taxon>
        <taxon>Endopterygota</taxon>
        <taxon>Diptera</taxon>
        <taxon>Nematocera</taxon>
        <taxon>Culicoidea</taxon>
        <taxon>Culicidae</taxon>
        <taxon>Anophelinae</taxon>
        <taxon>Anopheles</taxon>
    </lineage>
</organism>
<keyword evidence="4" id="KW-1185">Reference proteome</keyword>
<evidence type="ECO:0000256" key="1">
    <source>
        <dbReference type="SAM" id="MobiDB-lite"/>
    </source>
</evidence>
<dbReference type="AlphaFoldDB" id="A0A084W8F9"/>
<proteinExistence type="predicted"/>
<name>A0A084W8F9_ANOSI</name>
<reference evidence="2 4" key="1">
    <citation type="journal article" date="2014" name="BMC Genomics">
        <title>Genome sequence of Anopheles sinensis provides insight into genetics basis of mosquito competence for malaria parasites.</title>
        <authorList>
            <person name="Zhou D."/>
            <person name="Zhang D."/>
            <person name="Ding G."/>
            <person name="Shi L."/>
            <person name="Hou Q."/>
            <person name="Ye Y."/>
            <person name="Xu Y."/>
            <person name="Zhou H."/>
            <person name="Xiong C."/>
            <person name="Li S."/>
            <person name="Yu J."/>
            <person name="Hong S."/>
            <person name="Yu X."/>
            <person name="Zou P."/>
            <person name="Chen C."/>
            <person name="Chang X."/>
            <person name="Wang W."/>
            <person name="Lv Y."/>
            <person name="Sun Y."/>
            <person name="Ma L."/>
            <person name="Shen B."/>
            <person name="Zhu C."/>
        </authorList>
    </citation>
    <scope>NUCLEOTIDE SEQUENCE [LARGE SCALE GENOMIC DNA]</scope>
</reference>